<feature type="transmembrane region" description="Helical" evidence="1">
    <location>
        <begin position="90"/>
        <end position="115"/>
    </location>
</feature>
<keyword evidence="1" id="KW-0472">Membrane</keyword>
<name>A0A0M5KK50_SORCE</name>
<evidence type="ECO:0000313" key="2">
    <source>
        <dbReference type="EMBL" id="ALD83706.1"/>
    </source>
</evidence>
<protein>
    <submittedName>
        <fullName evidence="2">Putative ABC transporter</fullName>
    </submittedName>
</protein>
<sequence>MRKLLSMILWDFKLLARYNVVAVAVAVTALYVLAFELVPSLRTDEILLFLIYSDPSMLGFMFIGAFVLFEKAENVLRAISVSPLGAWRYIGSKAISLTLIALPCSLVMALAASGWVVAFDALYLTLAVVLSSVLFVMMGFIGAVRVKTLNQYLVVVPVFLAPMLLPLLSLFHVIDTPLFYLIPSQGSLILFDAAFGGAPSAIEISYAVAYLALSCGVAFFFAVKAFRSRVLGG</sequence>
<keyword evidence="1" id="KW-1133">Transmembrane helix</keyword>
<dbReference type="InterPro" id="IPR056926">
    <property type="entry name" value="FLQE3_permease"/>
</dbReference>
<keyword evidence="1" id="KW-0812">Transmembrane</keyword>
<feature type="transmembrane region" description="Helical" evidence="1">
    <location>
        <begin position="12"/>
        <end position="34"/>
    </location>
</feature>
<dbReference type="EMBL" id="KT368180">
    <property type="protein sequence ID" value="ALD83706.1"/>
    <property type="molecule type" value="Genomic_DNA"/>
</dbReference>
<feature type="transmembrane region" description="Helical" evidence="1">
    <location>
        <begin position="204"/>
        <end position="223"/>
    </location>
</feature>
<feature type="transmembrane region" description="Helical" evidence="1">
    <location>
        <begin position="121"/>
        <end position="140"/>
    </location>
</feature>
<feature type="transmembrane region" description="Helical" evidence="1">
    <location>
        <begin position="152"/>
        <end position="174"/>
    </location>
</feature>
<reference evidence="2" key="1">
    <citation type="journal article" date="2015" name="ACS Chem. Biol.">
        <title>Two of a Kind-The Biosynthetic Pathways of Chlorotonil and Anthracimycin.</title>
        <authorList>
            <person name="Jungmann K."/>
            <person name="Jansen R."/>
            <person name="Gerth K."/>
            <person name="Huch V."/>
            <person name="Krug D."/>
            <person name="Fenical W."/>
            <person name="Muller R."/>
        </authorList>
    </citation>
    <scope>NUCLEOTIDE SEQUENCE</scope>
    <source>
        <strain evidence="2">1525</strain>
    </source>
</reference>
<proteinExistence type="predicted"/>
<accession>A0A0M5KK50</accession>
<dbReference type="AlphaFoldDB" id="A0A0M5KK50"/>
<evidence type="ECO:0000256" key="1">
    <source>
        <dbReference type="SAM" id="Phobius"/>
    </source>
</evidence>
<dbReference type="Pfam" id="PF24686">
    <property type="entry name" value="FLQE3_permease"/>
    <property type="match status" value="1"/>
</dbReference>
<feature type="transmembrane region" description="Helical" evidence="1">
    <location>
        <begin position="46"/>
        <end position="69"/>
    </location>
</feature>
<organism evidence="2">
    <name type="scientific">Sorangium cellulosum</name>
    <name type="common">Polyangium cellulosum</name>
    <dbReference type="NCBI Taxonomy" id="56"/>
    <lineage>
        <taxon>Bacteria</taxon>
        <taxon>Pseudomonadati</taxon>
        <taxon>Myxococcota</taxon>
        <taxon>Polyangia</taxon>
        <taxon>Polyangiales</taxon>
        <taxon>Polyangiaceae</taxon>
        <taxon>Sorangium</taxon>
    </lineage>
</organism>